<dbReference type="InterPro" id="IPR044824">
    <property type="entry name" value="MAIN-like"/>
</dbReference>
<keyword evidence="3" id="KW-1185">Reference proteome</keyword>
<reference evidence="2 3" key="1">
    <citation type="submission" date="2019-01" db="EMBL/GenBank/DDBJ databases">
        <title>Sequencing of cultivated peanut Arachis hypogaea provides insights into genome evolution and oil improvement.</title>
        <authorList>
            <person name="Chen X."/>
        </authorList>
    </citation>
    <scope>NUCLEOTIDE SEQUENCE [LARGE SCALE GENOMIC DNA]</scope>
    <source>
        <strain evidence="3">cv. Fuhuasheng</strain>
        <tissue evidence="2">Leaves</tissue>
    </source>
</reference>
<name>A0A445CPK7_ARAHY</name>
<proteinExistence type="predicted"/>
<accession>A0A445CPK7</accession>
<dbReference type="PANTHER" id="PTHR46033:SF8">
    <property type="entry name" value="PROTEIN MAINTENANCE OF MERISTEMS-LIKE"/>
    <property type="match status" value="1"/>
</dbReference>
<sequence length="112" mass="12703">MRAPYSDEVMEEENPLYQLNSVAHVDGNINKELGIFIMLEKVTSCPETYTFHMSFGECTIMLRDMAYQLGLLVDGEVVNGDKNGNRIHLRWLLYVAKLDELGNYSRNSAALA</sequence>
<dbReference type="EMBL" id="SDMP01000006">
    <property type="protein sequence ID" value="RYR52813.1"/>
    <property type="molecule type" value="Genomic_DNA"/>
</dbReference>
<dbReference type="GO" id="GO:0010073">
    <property type="term" value="P:meristem maintenance"/>
    <property type="evidence" value="ECO:0007669"/>
    <property type="project" value="InterPro"/>
</dbReference>
<evidence type="ECO:0000313" key="2">
    <source>
        <dbReference type="EMBL" id="RYR52813.1"/>
    </source>
</evidence>
<dbReference type="PANTHER" id="PTHR46033">
    <property type="entry name" value="PROTEIN MAIN-LIKE 2"/>
    <property type="match status" value="1"/>
</dbReference>
<dbReference type="AlphaFoldDB" id="A0A445CPK7"/>
<dbReference type="InterPro" id="IPR019557">
    <property type="entry name" value="AminoTfrase-like_pln_mobile"/>
</dbReference>
<protein>
    <recommendedName>
        <fullName evidence="1">Aminotransferase-like plant mobile domain-containing protein</fullName>
    </recommendedName>
</protein>
<dbReference type="Pfam" id="PF10536">
    <property type="entry name" value="PMD"/>
    <property type="match status" value="1"/>
</dbReference>
<feature type="domain" description="Aminotransferase-like plant mobile" evidence="1">
    <location>
        <begin position="45"/>
        <end position="79"/>
    </location>
</feature>
<dbReference type="Proteomes" id="UP000289738">
    <property type="component" value="Chromosome A06"/>
</dbReference>
<comment type="caution">
    <text evidence="2">The sequence shown here is derived from an EMBL/GenBank/DDBJ whole genome shotgun (WGS) entry which is preliminary data.</text>
</comment>
<evidence type="ECO:0000313" key="3">
    <source>
        <dbReference type="Proteomes" id="UP000289738"/>
    </source>
</evidence>
<evidence type="ECO:0000259" key="1">
    <source>
        <dbReference type="Pfam" id="PF10536"/>
    </source>
</evidence>
<organism evidence="2 3">
    <name type="scientific">Arachis hypogaea</name>
    <name type="common">Peanut</name>
    <dbReference type="NCBI Taxonomy" id="3818"/>
    <lineage>
        <taxon>Eukaryota</taxon>
        <taxon>Viridiplantae</taxon>
        <taxon>Streptophyta</taxon>
        <taxon>Embryophyta</taxon>
        <taxon>Tracheophyta</taxon>
        <taxon>Spermatophyta</taxon>
        <taxon>Magnoliopsida</taxon>
        <taxon>eudicotyledons</taxon>
        <taxon>Gunneridae</taxon>
        <taxon>Pentapetalae</taxon>
        <taxon>rosids</taxon>
        <taxon>fabids</taxon>
        <taxon>Fabales</taxon>
        <taxon>Fabaceae</taxon>
        <taxon>Papilionoideae</taxon>
        <taxon>50 kb inversion clade</taxon>
        <taxon>dalbergioids sensu lato</taxon>
        <taxon>Dalbergieae</taxon>
        <taxon>Pterocarpus clade</taxon>
        <taxon>Arachis</taxon>
    </lineage>
</organism>
<gene>
    <name evidence="2" type="ORF">Ahy_A06g027682</name>
</gene>